<dbReference type="PROSITE" id="PS50294">
    <property type="entry name" value="WD_REPEATS_REGION"/>
    <property type="match status" value="6"/>
</dbReference>
<feature type="domain" description="C2H2-type" evidence="4">
    <location>
        <begin position="17"/>
        <end position="37"/>
    </location>
</feature>
<dbReference type="InterPro" id="IPR020472">
    <property type="entry name" value="WD40_PAC1"/>
</dbReference>
<feature type="repeat" description="WD" evidence="3">
    <location>
        <begin position="174"/>
        <end position="215"/>
    </location>
</feature>
<evidence type="ECO:0000256" key="3">
    <source>
        <dbReference type="PROSITE-ProRule" id="PRU00221"/>
    </source>
</evidence>
<dbReference type="InterPro" id="IPR013087">
    <property type="entry name" value="Znf_C2H2_type"/>
</dbReference>
<dbReference type="InterPro" id="IPR019775">
    <property type="entry name" value="WD40_repeat_CS"/>
</dbReference>
<keyword evidence="2" id="KW-0677">Repeat</keyword>
<evidence type="ECO:0000259" key="4">
    <source>
        <dbReference type="PROSITE" id="PS00028"/>
    </source>
</evidence>
<dbReference type="CDD" id="cd00200">
    <property type="entry name" value="WD40"/>
    <property type="match status" value="2"/>
</dbReference>
<evidence type="ECO:0000256" key="2">
    <source>
        <dbReference type="ARBA" id="ARBA00022737"/>
    </source>
</evidence>
<dbReference type="PANTHER" id="PTHR19848">
    <property type="entry name" value="WD40 REPEAT PROTEIN"/>
    <property type="match status" value="1"/>
</dbReference>
<dbReference type="Pfam" id="PF00400">
    <property type="entry name" value="WD40"/>
    <property type="match status" value="9"/>
</dbReference>
<feature type="repeat" description="WD" evidence="3">
    <location>
        <begin position="524"/>
        <end position="556"/>
    </location>
</feature>
<feature type="repeat" description="WD" evidence="3">
    <location>
        <begin position="566"/>
        <end position="607"/>
    </location>
</feature>
<dbReference type="PANTHER" id="PTHR19848:SF8">
    <property type="entry name" value="F-BOX AND WD REPEAT DOMAIN CONTAINING 7"/>
    <property type="match status" value="1"/>
</dbReference>
<evidence type="ECO:0000313" key="5">
    <source>
        <dbReference type="EMBL" id="OMJ87022.1"/>
    </source>
</evidence>
<dbReference type="PROSITE" id="PS00678">
    <property type="entry name" value="WD_REPEATS_1"/>
    <property type="match status" value="4"/>
</dbReference>
<dbReference type="Gene3D" id="2.130.10.10">
    <property type="entry name" value="YVTN repeat-like/Quinoprotein amine dehydrogenase"/>
    <property type="match status" value="4"/>
</dbReference>
<sequence>MLKCSTWKCKEKPIKQCNNCNGLFLCDECIQNHSKKHEDKNIQYDIGDIEVKLSLAESIKLKQSIRESIKAIKNQKKTILSKSLALYNDIEKIVKSAIEYLDKMLKEYKDISKKKLFKEKDFIKAKKIISEFLVFDDPNFPKIDGVLTKNSKIIKNNIRKSSIFTMDYNYDLKIEGHRKAITRLAISSDDRFVVTGSDDCTVRLWNLHKKQQEIVFEIYSDEVTSVSISKDSHFIISSSYSSVRVWNLYEKRQEAVFYSEAISSAIISNDNQFIIYTSNFTLGPMENKVIIRSLIDNKYEVKLKGHIDSINCVAITSDNQFIISGSGSYSETDDNTIRIWNLIEKKQEAVIKGHTKAIYCLAITNDNIHVVSGSADNTIRVWNILKKQQITILQGHINGVVSIVLSRDNTLLVSGSVDKTVKVWNFLEKKQETEFLDHTETVCGVAITSDNKFIISVSSDITIKIWNLSDKQLKEEFEAHEDIVNCVSITNDYKFAVSGSGSYNSKDKRVIVWNLINKKQEAVLEGHKNGVLTVAISNDKRFILTGSWDYTIRIWNFVDKTQEGVLIGHTGAVKSIAIESENILAVSGSYDMTVRIWNLVSKKEEVVLKGHTAYVNSVAITNCNQCSSISINEFIIWDLISKTLLVSLQLLNFCFFNLDESIFVLNSSSDLNTIYIWNLNQKRQEGLFKEYIRASLISIDITRCNRYLVLGFKEKVIIRKVMCSKQDLMIKSYKKKVNYAEKINDKRLACNKSVKDYMKYNLANNNYEALLHGYKERILEKLYTKDCRFVVSYNFYTVRVWNLESQKLKAFLYLSDNIQFRGVAISKLENAIYLNSGLGISVFSIDDNTLEHELFFDKKLEELFKIEPSFEDYLPKIAYIDRN</sequence>
<evidence type="ECO:0000256" key="1">
    <source>
        <dbReference type="ARBA" id="ARBA00022574"/>
    </source>
</evidence>
<evidence type="ECO:0000313" key="6">
    <source>
        <dbReference type="Proteomes" id="UP000187209"/>
    </source>
</evidence>
<protein>
    <recommendedName>
        <fullName evidence="4">C2H2-type domain-containing protein</fullName>
    </recommendedName>
</protein>
<dbReference type="OrthoDB" id="538223at2759"/>
<dbReference type="SUPFAM" id="SSF50978">
    <property type="entry name" value="WD40 repeat-like"/>
    <property type="match status" value="4"/>
</dbReference>
<dbReference type="PROSITE" id="PS00028">
    <property type="entry name" value="ZINC_FINGER_C2H2_1"/>
    <property type="match status" value="1"/>
</dbReference>
<dbReference type="PRINTS" id="PR00320">
    <property type="entry name" value="GPROTEINBRPT"/>
</dbReference>
<feature type="repeat" description="WD" evidence="3">
    <location>
        <begin position="351"/>
        <end position="392"/>
    </location>
</feature>
<reference evidence="5 6" key="1">
    <citation type="submission" date="2016-11" db="EMBL/GenBank/DDBJ databases">
        <title>The macronuclear genome of Stentor coeruleus: a giant cell with tiny introns.</title>
        <authorList>
            <person name="Slabodnick M."/>
            <person name="Ruby J.G."/>
            <person name="Reiff S.B."/>
            <person name="Swart E.C."/>
            <person name="Gosai S."/>
            <person name="Prabakaran S."/>
            <person name="Witkowska E."/>
            <person name="Larue G.E."/>
            <person name="Fisher S."/>
            <person name="Freeman R.M."/>
            <person name="Gunawardena J."/>
            <person name="Chu W."/>
            <person name="Stover N.A."/>
            <person name="Gregory B.D."/>
            <person name="Nowacki M."/>
            <person name="Derisi J."/>
            <person name="Roy S.W."/>
            <person name="Marshall W.F."/>
            <person name="Sood P."/>
        </authorList>
    </citation>
    <scope>NUCLEOTIDE SEQUENCE [LARGE SCALE GENOMIC DNA]</scope>
    <source>
        <strain evidence="5">WM001</strain>
    </source>
</reference>
<organism evidence="5 6">
    <name type="scientific">Stentor coeruleus</name>
    <dbReference type="NCBI Taxonomy" id="5963"/>
    <lineage>
        <taxon>Eukaryota</taxon>
        <taxon>Sar</taxon>
        <taxon>Alveolata</taxon>
        <taxon>Ciliophora</taxon>
        <taxon>Postciliodesmatophora</taxon>
        <taxon>Heterotrichea</taxon>
        <taxon>Heterotrichida</taxon>
        <taxon>Stentoridae</taxon>
        <taxon>Stentor</taxon>
    </lineage>
</organism>
<proteinExistence type="predicted"/>
<feature type="repeat" description="WD" evidence="3">
    <location>
        <begin position="435"/>
        <end position="476"/>
    </location>
</feature>
<feature type="repeat" description="WD" evidence="3">
    <location>
        <begin position="303"/>
        <end position="350"/>
    </location>
</feature>
<dbReference type="InterPro" id="IPR001680">
    <property type="entry name" value="WD40_rpt"/>
</dbReference>
<dbReference type="Proteomes" id="UP000187209">
    <property type="component" value="Unassembled WGS sequence"/>
</dbReference>
<dbReference type="PROSITE" id="PS50082">
    <property type="entry name" value="WD_REPEATS_2"/>
    <property type="match status" value="7"/>
</dbReference>
<keyword evidence="1 3" id="KW-0853">WD repeat</keyword>
<name>A0A1R2CDG5_9CILI</name>
<dbReference type="InterPro" id="IPR036322">
    <property type="entry name" value="WD40_repeat_dom_sf"/>
</dbReference>
<comment type="caution">
    <text evidence="5">The sequence shown here is derived from an EMBL/GenBank/DDBJ whole genome shotgun (WGS) entry which is preliminary data.</text>
</comment>
<accession>A0A1R2CDG5</accession>
<keyword evidence="6" id="KW-1185">Reference proteome</keyword>
<dbReference type="SMART" id="SM00320">
    <property type="entry name" value="WD40"/>
    <property type="match status" value="10"/>
</dbReference>
<dbReference type="EMBL" id="MPUH01000188">
    <property type="protein sequence ID" value="OMJ87022.1"/>
    <property type="molecule type" value="Genomic_DNA"/>
</dbReference>
<feature type="repeat" description="WD" evidence="3">
    <location>
        <begin position="393"/>
        <end position="434"/>
    </location>
</feature>
<dbReference type="InterPro" id="IPR015943">
    <property type="entry name" value="WD40/YVTN_repeat-like_dom_sf"/>
</dbReference>
<gene>
    <name evidence="5" type="ORF">SteCoe_11350</name>
</gene>
<dbReference type="AlphaFoldDB" id="A0A1R2CDG5"/>